<dbReference type="Proteomes" id="UP000217033">
    <property type="component" value="Unassembled WGS sequence"/>
</dbReference>
<comment type="subcellular location">
    <subcellularLocation>
        <location evidence="9">Cytoplasm</location>
    </subcellularLocation>
</comment>
<dbReference type="NCBIfam" id="TIGR01510">
    <property type="entry name" value="coaD_prev_kdtB"/>
    <property type="match status" value="1"/>
</dbReference>
<keyword evidence="1 9" id="KW-0963">Cytoplasm</keyword>
<keyword evidence="4 9" id="KW-0547">Nucleotide-binding</keyword>
<evidence type="ECO:0000256" key="2">
    <source>
        <dbReference type="ARBA" id="ARBA00022679"/>
    </source>
</evidence>
<dbReference type="HAMAP" id="MF_00151">
    <property type="entry name" value="PPAT_bact"/>
    <property type="match status" value="1"/>
</dbReference>
<keyword evidence="12" id="KW-1185">Reference proteome</keyword>
<keyword evidence="5 9" id="KW-0067">ATP-binding</keyword>
<dbReference type="InterPro" id="IPR014729">
    <property type="entry name" value="Rossmann-like_a/b/a_fold"/>
</dbReference>
<evidence type="ECO:0000313" key="12">
    <source>
        <dbReference type="Proteomes" id="UP000217033"/>
    </source>
</evidence>
<dbReference type="Gene3D" id="3.40.50.620">
    <property type="entry name" value="HUPs"/>
    <property type="match status" value="1"/>
</dbReference>
<protein>
    <recommendedName>
        <fullName evidence="9">Phosphopantetheine adenylyltransferase</fullName>
        <ecNumber evidence="9">2.7.7.3</ecNumber>
    </recommendedName>
    <alternativeName>
        <fullName evidence="9">Dephospho-CoA pyrophosphorylase</fullName>
    </alternativeName>
    <alternativeName>
        <fullName evidence="9">Pantetheine-phosphate adenylyltransferase</fullName>
        <shortName evidence="9">PPAT</shortName>
    </alternativeName>
</protein>
<keyword evidence="3 9" id="KW-0548">Nucleotidyltransferase</keyword>
<evidence type="ECO:0000256" key="4">
    <source>
        <dbReference type="ARBA" id="ARBA00022741"/>
    </source>
</evidence>
<reference evidence="11" key="1">
    <citation type="submission" date="2017-08" db="EMBL/GenBank/DDBJ databases">
        <authorList>
            <person name="Alvarez-Ponce D."/>
            <person name="Weitzman C.L."/>
            <person name="Tillett R.L."/>
            <person name="Sandmeier F.C."/>
            <person name="Tracy C.R."/>
        </authorList>
    </citation>
    <scope>NUCLEOTIDE SEQUENCE [LARGE SCALE GENOMIC DNA]</scope>
    <source>
        <strain evidence="11">PS6</strain>
    </source>
</reference>
<dbReference type="InterPro" id="IPR001980">
    <property type="entry name" value="PPAT"/>
</dbReference>
<feature type="domain" description="Cytidyltransferase-like" evidence="10">
    <location>
        <begin position="9"/>
        <end position="139"/>
    </location>
</feature>
<sequence>MTEKRKIAIFPGSFNPFHRGHFLILKKALKLFDFIYVVITQNPDKTNSDYFEQAQKNIEKLITDEKLENVKVLINKNKFTAHLAKELGATFLIRSARNVIDYNYETELAAGNKMLNNDLETIIIFPDFEGITFSSTLERHQKYLDKKNTKKP</sequence>
<feature type="binding site" evidence="9">
    <location>
        <position position="94"/>
    </location>
    <ligand>
        <name>substrate</name>
    </ligand>
</feature>
<dbReference type="InterPro" id="IPR004821">
    <property type="entry name" value="Cyt_trans-like"/>
</dbReference>
<dbReference type="NCBIfam" id="TIGR00125">
    <property type="entry name" value="cyt_tran_rel"/>
    <property type="match status" value="1"/>
</dbReference>
<evidence type="ECO:0000256" key="1">
    <source>
        <dbReference type="ARBA" id="ARBA00022490"/>
    </source>
</evidence>
<feature type="binding site" evidence="9">
    <location>
        <position position="105"/>
    </location>
    <ligand>
        <name>ATP</name>
        <dbReference type="ChEBI" id="CHEBI:30616"/>
    </ligand>
</feature>
<dbReference type="PRINTS" id="PR01020">
    <property type="entry name" value="LPSBIOSNTHSS"/>
</dbReference>
<feature type="binding site" evidence="9">
    <location>
        <position position="21"/>
    </location>
    <ligand>
        <name>ATP</name>
        <dbReference type="ChEBI" id="CHEBI:30616"/>
    </ligand>
</feature>
<dbReference type="EC" id="2.7.7.3" evidence="9"/>
<gene>
    <name evidence="9 11" type="primary">coaD</name>
    <name evidence="11" type="ORF">CJF60_03310</name>
</gene>
<comment type="function">
    <text evidence="9">Reversibly transfers an adenylyl group from ATP to 4'-phosphopantetheine, yielding dephospho-CoA (dPCoA) and pyrophosphate.</text>
</comment>
<evidence type="ECO:0000313" key="11">
    <source>
        <dbReference type="EMBL" id="PAF55052.1"/>
    </source>
</evidence>
<keyword evidence="6 9" id="KW-0460">Magnesium</keyword>
<comment type="similarity">
    <text evidence="9">Belongs to the bacterial CoaD family.</text>
</comment>
<feature type="binding site" evidence="9">
    <location>
        <begin position="130"/>
        <end position="136"/>
    </location>
    <ligand>
        <name>ATP</name>
        <dbReference type="ChEBI" id="CHEBI:30616"/>
    </ligand>
</feature>
<keyword evidence="7 9" id="KW-0173">Coenzyme A biosynthesis</keyword>
<evidence type="ECO:0000256" key="5">
    <source>
        <dbReference type="ARBA" id="ARBA00022840"/>
    </source>
</evidence>
<dbReference type="Pfam" id="PF01467">
    <property type="entry name" value="CTP_transf_like"/>
    <property type="match status" value="1"/>
</dbReference>
<dbReference type="SUPFAM" id="SSF52374">
    <property type="entry name" value="Nucleotidylyl transferase"/>
    <property type="match status" value="1"/>
</dbReference>
<comment type="pathway">
    <text evidence="9">Cofactor biosynthesis; coenzyme A biosynthesis; CoA from (R)-pantothenate: step 4/5.</text>
</comment>
<dbReference type="PANTHER" id="PTHR21342:SF1">
    <property type="entry name" value="PHOSPHOPANTETHEINE ADENYLYLTRANSFERASE"/>
    <property type="match status" value="1"/>
</dbReference>
<dbReference type="GO" id="GO:0016779">
    <property type="term" value="F:nucleotidyltransferase activity"/>
    <property type="evidence" value="ECO:0007669"/>
    <property type="project" value="UniProtKB-KW"/>
</dbReference>
<evidence type="ECO:0000256" key="9">
    <source>
        <dbReference type="HAMAP-Rule" id="MF_00151"/>
    </source>
</evidence>
<comment type="subunit">
    <text evidence="9">Homohexamer.</text>
</comment>
<comment type="caution">
    <text evidence="9">Lacks conserved residue(s) required for the propagation of feature annotation.</text>
</comment>
<evidence type="ECO:0000256" key="3">
    <source>
        <dbReference type="ARBA" id="ARBA00022695"/>
    </source>
</evidence>
<dbReference type="RefSeq" id="WP_084232051.1">
    <property type="nucleotide sequence ID" value="NZ_FWXE01000002.1"/>
</dbReference>
<evidence type="ECO:0000256" key="8">
    <source>
        <dbReference type="ARBA" id="ARBA00029346"/>
    </source>
</evidence>
<feature type="site" description="Transition state stabilizer" evidence="9">
    <location>
        <position position="21"/>
    </location>
</feature>
<organism evidence="11 12">
    <name type="scientific">Mycoplasmopsis agassizii</name>
    <dbReference type="NCBI Taxonomy" id="33922"/>
    <lineage>
        <taxon>Bacteria</taxon>
        <taxon>Bacillati</taxon>
        <taxon>Mycoplasmatota</taxon>
        <taxon>Mycoplasmoidales</taxon>
        <taxon>Metamycoplasmataceae</taxon>
        <taxon>Mycoplasmopsis</taxon>
    </lineage>
</organism>
<feature type="binding site" evidence="9">
    <location>
        <position position="13"/>
    </location>
    <ligand>
        <name>substrate</name>
    </ligand>
</feature>
<proteinExistence type="inferred from homology"/>
<evidence type="ECO:0000256" key="7">
    <source>
        <dbReference type="ARBA" id="ARBA00022993"/>
    </source>
</evidence>
<feature type="binding site" evidence="9">
    <location>
        <begin position="13"/>
        <end position="14"/>
    </location>
    <ligand>
        <name>ATP</name>
        <dbReference type="ChEBI" id="CHEBI:30616"/>
    </ligand>
</feature>
<name>A0ABX4H596_9BACT</name>
<comment type="catalytic activity">
    <reaction evidence="8 9">
        <text>(R)-4'-phosphopantetheine + ATP + H(+) = 3'-dephospho-CoA + diphosphate</text>
        <dbReference type="Rhea" id="RHEA:19801"/>
        <dbReference type="ChEBI" id="CHEBI:15378"/>
        <dbReference type="ChEBI" id="CHEBI:30616"/>
        <dbReference type="ChEBI" id="CHEBI:33019"/>
        <dbReference type="ChEBI" id="CHEBI:57328"/>
        <dbReference type="ChEBI" id="CHEBI:61723"/>
        <dbReference type="EC" id="2.7.7.3"/>
    </reaction>
</comment>
<feature type="binding site" evidence="9">
    <location>
        <position position="80"/>
    </location>
    <ligand>
        <name>substrate</name>
    </ligand>
</feature>
<keyword evidence="2 9" id="KW-0808">Transferase</keyword>
<dbReference type="PANTHER" id="PTHR21342">
    <property type="entry name" value="PHOSPHOPANTETHEINE ADENYLYLTRANSFERASE"/>
    <property type="match status" value="1"/>
</dbReference>
<accession>A0ABX4H596</accession>
<evidence type="ECO:0000259" key="10">
    <source>
        <dbReference type="Pfam" id="PF01467"/>
    </source>
</evidence>
<dbReference type="EMBL" id="NQMN01000002">
    <property type="protein sequence ID" value="PAF55052.1"/>
    <property type="molecule type" value="Genomic_DNA"/>
</dbReference>
<comment type="caution">
    <text evidence="11">The sequence shown here is derived from an EMBL/GenBank/DDBJ whole genome shotgun (WGS) entry which is preliminary data.</text>
</comment>
<evidence type="ECO:0000256" key="6">
    <source>
        <dbReference type="ARBA" id="ARBA00022842"/>
    </source>
</evidence>
<comment type="cofactor">
    <cofactor evidence="9">
        <name>Mg(2+)</name>
        <dbReference type="ChEBI" id="CHEBI:18420"/>
    </cofactor>
</comment>
<feature type="binding site" evidence="9">
    <location>
        <position position="45"/>
    </location>
    <ligand>
        <name>substrate</name>
    </ligand>
</feature>